<dbReference type="Proteomes" id="UP001209755">
    <property type="component" value="Unassembled WGS sequence"/>
</dbReference>
<comment type="caution">
    <text evidence="5">The sequence shown here is derived from an EMBL/GenBank/DDBJ whole genome shotgun (WGS) entry which is preliminary data.</text>
</comment>
<dbReference type="CDD" id="cd00090">
    <property type="entry name" value="HTH_ARSR"/>
    <property type="match status" value="1"/>
</dbReference>
<dbReference type="SUPFAM" id="SSF46785">
    <property type="entry name" value="Winged helix' DNA-binding domain"/>
    <property type="match status" value="1"/>
</dbReference>
<evidence type="ECO:0000256" key="1">
    <source>
        <dbReference type="ARBA" id="ARBA00023015"/>
    </source>
</evidence>
<dbReference type="PANTHER" id="PTHR30154:SF34">
    <property type="entry name" value="TRANSCRIPTIONAL REGULATOR AZLB"/>
    <property type="match status" value="1"/>
</dbReference>
<dbReference type="PANTHER" id="PTHR30154">
    <property type="entry name" value="LEUCINE-RESPONSIVE REGULATORY PROTEIN"/>
    <property type="match status" value="1"/>
</dbReference>
<keyword evidence="1" id="KW-0805">Transcription regulation</keyword>
<keyword evidence="3" id="KW-0804">Transcription</keyword>
<dbReference type="PRINTS" id="PR00033">
    <property type="entry name" value="HTHASNC"/>
</dbReference>
<proteinExistence type="predicted"/>
<dbReference type="Gene3D" id="3.30.70.920">
    <property type="match status" value="1"/>
</dbReference>
<evidence type="ECO:0000313" key="6">
    <source>
        <dbReference type="Proteomes" id="UP001209755"/>
    </source>
</evidence>
<dbReference type="InterPro" id="IPR036388">
    <property type="entry name" value="WH-like_DNA-bd_sf"/>
</dbReference>
<dbReference type="InterPro" id="IPR000485">
    <property type="entry name" value="AsnC-type_HTH_dom"/>
</dbReference>
<evidence type="ECO:0000313" key="5">
    <source>
        <dbReference type="EMBL" id="MCW2309767.1"/>
    </source>
</evidence>
<dbReference type="PROSITE" id="PS50956">
    <property type="entry name" value="HTH_ASNC_2"/>
    <property type="match status" value="1"/>
</dbReference>
<evidence type="ECO:0000259" key="4">
    <source>
        <dbReference type="PROSITE" id="PS50956"/>
    </source>
</evidence>
<evidence type="ECO:0000256" key="3">
    <source>
        <dbReference type="ARBA" id="ARBA00023163"/>
    </source>
</evidence>
<dbReference type="Gene3D" id="1.10.10.10">
    <property type="entry name" value="Winged helix-like DNA-binding domain superfamily/Winged helix DNA-binding domain"/>
    <property type="match status" value="1"/>
</dbReference>
<dbReference type="SMART" id="SM00344">
    <property type="entry name" value="HTH_ASNC"/>
    <property type="match status" value="1"/>
</dbReference>
<dbReference type="Pfam" id="PF13412">
    <property type="entry name" value="HTH_24"/>
    <property type="match status" value="1"/>
</dbReference>
<protein>
    <submittedName>
        <fullName evidence="5">Lrp/AsnC family transcriptional regulator of ectoine degradation</fullName>
    </submittedName>
</protein>
<feature type="domain" description="HTH asnC-type" evidence="4">
    <location>
        <begin position="4"/>
        <end position="65"/>
    </location>
</feature>
<gene>
    <name evidence="5" type="ORF">M2319_004126</name>
</gene>
<dbReference type="SUPFAM" id="SSF54909">
    <property type="entry name" value="Dimeric alpha+beta barrel"/>
    <property type="match status" value="1"/>
</dbReference>
<dbReference type="InterPro" id="IPR019888">
    <property type="entry name" value="Tscrpt_reg_AsnC-like"/>
</dbReference>
<dbReference type="Pfam" id="PF01037">
    <property type="entry name" value="AsnC_trans_reg"/>
    <property type="match status" value="1"/>
</dbReference>
<accession>A0ABT3HHB1</accession>
<organism evidence="5 6">
    <name type="scientific">Rhodobium gokarnense</name>
    <dbReference type="NCBI Taxonomy" id="364296"/>
    <lineage>
        <taxon>Bacteria</taxon>
        <taxon>Pseudomonadati</taxon>
        <taxon>Pseudomonadota</taxon>
        <taxon>Alphaproteobacteria</taxon>
        <taxon>Hyphomicrobiales</taxon>
        <taxon>Rhodobiaceae</taxon>
        <taxon>Rhodobium</taxon>
    </lineage>
</organism>
<dbReference type="InterPro" id="IPR019887">
    <property type="entry name" value="Tscrpt_reg_AsnC/Lrp_C"/>
</dbReference>
<dbReference type="EMBL" id="JAOQNS010000014">
    <property type="protein sequence ID" value="MCW2309767.1"/>
    <property type="molecule type" value="Genomic_DNA"/>
</dbReference>
<name>A0ABT3HHB1_9HYPH</name>
<dbReference type="InterPro" id="IPR011991">
    <property type="entry name" value="ArsR-like_HTH"/>
</dbReference>
<dbReference type="InterPro" id="IPR036390">
    <property type="entry name" value="WH_DNA-bd_sf"/>
</dbReference>
<keyword evidence="2" id="KW-0238">DNA-binding</keyword>
<sequence length="162" mass="17676">MIKLDRYDLKILQILQSQGRISKVRLAEAVGLSTSPTWERLKRLEEAGIITGYHADIDAKKLAPATTVVVEVTLAQHQAADFERFEAAVGAIPEIVECLATGGGVDYVMKVVCANVDAYQRLIDRMLAEDLGIERYFSYVVTKPVKQASGVPLDVLNGGTEA</sequence>
<keyword evidence="6" id="KW-1185">Reference proteome</keyword>
<reference evidence="6" key="1">
    <citation type="submission" date="2023-07" db="EMBL/GenBank/DDBJ databases">
        <title>Genome sequencing of Purple Non-Sulfur Bacteria from various extreme environments.</title>
        <authorList>
            <person name="Mayer M."/>
        </authorList>
    </citation>
    <scope>NUCLEOTIDE SEQUENCE [LARGE SCALE GENOMIC DNA]</scope>
    <source>
        <strain evidence="6">DSM 17935</strain>
    </source>
</reference>
<evidence type="ECO:0000256" key="2">
    <source>
        <dbReference type="ARBA" id="ARBA00023125"/>
    </source>
</evidence>
<dbReference type="InterPro" id="IPR011008">
    <property type="entry name" value="Dimeric_a/b-barrel"/>
</dbReference>